<evidence type="ECO:0000313" key="2">
    <source>
        <dbReference type="Proteomes" id="UP000029452"/>
    </source>
</evidence>
<sequence length="61" mass="6597">MTVGASLKLTAVTGGSFHRGLGIGIRIRLLTIESRIAPRRAPSEEIPFSSRSLSASIYEHM</sequence>
<dbReference type="PATRIC" id="fig|178606.4.peg.1645"/>
<proteinExistence type="predicted"/>
<evidence type="ECO:0000313" key="1">
    <source>
        <dbReference type="EMBL" id="KGA93434.1"/>
    </source>
</evidence>
<dbReference type="AlphaFoldDB" id="A0A094X4D2"/>
<accession>A0A094X4D2</accession>
<organism evidence="1 2">
    <name type="scientific">Leptospirillum ferriphilum</name>
    <dbReference type="NCBI Taxonomy" id="178606"/>
    <lineage>
        <taxon>Bacteria</taxon>
        <taxon>Pseudomonadati</taxon>
        <taxon>Nitrospirota</taxon>
        <taxon>Nitrospiria</taxon>
        <taxon>Nitrospirales</taxon>
        <taxon>Nitrospiraceae</taxon>
        <taxon>Leptospirillum</taxon>
    </lineage>
</organism>
<dbReference type="Proteomes" id="UP000029452">
    <property type="component" value="Unassembled WGS sequence"/>
</dbReference>
<dbReference type="RefSeq" id="WP_036082718.1">
    <property type="nucleotide sequence ID" value="NZ_JPGK01000006.1"/>
</dbReference>
<comment type="caution">
    <text evidence="1">The sequence shown here is derived from an EMBL/GenBank/DDBJ whole genome shotgun (WGS) entry which is preliminary data.</text>
</comment>
<reference evidence="1 2" key="1">
    <citation type="submission" date="2014-06" db="EMBL/GenBank/DDBJ databases">
        <title>Draft genome sequence of iron oxidizing acidophile Leptospirillum ferriphilum DSM14647.</title>
        <authorList>
            <person name="Cardenas J.P."/>
            <person name="Lazcano M."/>
            <person name="Ossandon F.J."/>
            <person name="Corbett M."/>
            <person name="Holmes D.S."/>
            <person name="Watkin E."/>
        </authorList>
    </citation>
    <scope>NUCLEOTIDE SEQUENCE [LARGE SCALE GENOMIC DNA]</scope>
    <source>
        <strain evidence="1 2">DSM 14647</strain>
    </source>
</reference>
<protein>
    <submittedName>
        <fullName evidence="1">Uncharacterized protein</fullName>
    </submittedName>
</protein>
<name>A0A094X4D2_9BACT</name>
<gene>
    <name evidence="1" type="ORF">LptCag_0047</name>
</gene>
<dbReference type="EMBL" id="JPGK01000006">
    <property type="protein sequence ID" value="KGA93434.1"/>
    <property type="molecule type" value="Genomic_DNA"/>
</dbReference>